<proteinExistence type="predicted"/>
<feature type="transmembrane region" description="Helical" evidence="1">
    <location>
        <begin position="12"/>
        <end position="31"/>
    </location>
</feature>
<dbReference type="EMBL" id="PFBC01000010">
    <property type="protein sequence ID" value="PIR88181.1"/>
    <property type="molecule type" value="Genomic_DNA"/>
</dbReference>
<name>A0A2H0UP76_9BACT</name>
<protein>
    <submittedName>
        <fullName evidence="2">Uncharacterized protein</fullName>
    </submittedName>
</protein>
<comment type="caution">
    <text evidence="2">The sequence shown here is derived from an EMBL/GenBank/DDBJ whole genome shotgun (WGS) entry which is preliminary data.</text>
</comment>
<evidence type="ECO:0000313" key="3">
    <source>
        <dbReference type="Proteomes" id="UP000230903"/>
    </source>
</evidence>
<evidence type="ECO:0000313" key="2">
    <source>
        <dbReference type="EMBL" id="PIR88181.1"/>
    </source>
</evidence>
<keyword evidence="1" id="KW-1133">Transmembrane helix</keyword>
<dbReference type="InterPro" id="IPR047676">
    <property type="entry name" value="FxLYD_dom"/>
</dbReference>
<sequence length="258" mass="28158">MNRRVKQFLYGGGYAIILVAIFIGSYFAFFAPAPSCFDKVQNQDEVGVDCGGGCGGNCAILSVRSIEVSKVESVVVRDVTIAVVEIRNPNANFGVKSFDYTLNLADAFGENMLIRDTTSIYSGEVRYRVLVDVPVSPSGDSFDALPYTLSTSSVRWIEAELFLRPQSQVRDTKSEYDSDRRLLVAEGVLQNSNDFAVKQAAINAVVRDRTGKLIGASKTLVKELPPQGERYFQVVVPIIAGVAEGDIAPVKITVEMVR</sequence>
<dbReference type="AlphaFoldDB" id="A0A2H0UP76"/>
<gene>
    <name evidence="2" type="ORF">COU10_00520</name>
</gene>
<dbReference type="Proteomes" id="UP000230903">
    <property type="component" value="Unassembled WGS sequence"/>
</dbReference>
<keyword evidence="1" id="KW-0472">Membrane</keyword>
<keyword evidence="1" id="KW-0812">Transmembrane</keyword>
<reference evidence="3" key="1">
    <citation type="submission" date="2017-09" db="EMBL/GenBank/DDBJ databases">
        <title>Depth-based differentiation of microbial function through sediment-hosted aquifers and enrichment of novel symbionts in the deep terrestrial subsurface.</title>
        <authorList>
            <person name="Probst A.J."/>
            <person name="Ladd B."/>
            <person name="Jarett J.K."/>
            <person name="Geller-Mcgrath D.E."/>
            <person name="Sieber C.M.K."/>
            <person name="Emerson J.B."/>
            <person name="Anantharaman K."/>
            <person name="Thomas B.C."/>
            <person name="Malmstrom R."/>
            <person name="Stieglmeier M."/>
            <person name="Klingl A."/>
            <person name="Woyke T."/>
            <person name="Ryan C.M."/>
            <person name="Banfield J.F."/>
        </authorList>
    </citation>
    <scope>NUCLEOTIDE SEQUENCE [LARGE SCALE GENOMIC DNA]</scope>
</reference>
<organism evidence="2 3">
    <name type="scientific">Candidatus Harrisonbacteria bacterium CG10_big_fil_rev_8_21_14_0_10_45_28</name>
    <dbReference type="NCBI Taxonomy" id="1974586"/>
    <lineage>
        <taxon>Bacteria</taxon>
        <taxon>Candidatus Harrisoniibacteriota</taxon>
    </lineage>
</organism>
<dbReference type="NCBIfam" id="NF038353">
    <property type="entry name" value="FxLYD_dom"/>
    <property type="match status" value="1"/>
</dbReference>
<accession>A0A2H0UP76</accession>
<evidence type="ECO:0000256" key="1">
    <source>
        <dbReference type="SAM" id="Phobius"/>
    </source>
</evidence>